<dbReference type="EMBL" id="MHIF01000009">
    <property type="protein sequence ID" value="OGY48837.1"/>
    <property type="molecule type" value="Genomic_DNA"/>
</dbReference>
<evidence type="ECO:0000313" key="2">
    <source>
        <dbReference type="Proteomes" id="UP000178432"/>
    </source>
</evidence>
<evidence type="ECO:0000313" key="1">
    <source>
        <dbReference type="EMBL" id="OGY48837.1"/>
    </source>
</evidence>
<accession>A0A1G1YBD2</accession>
<protein>
    <submittedName>
        <fullName evidence="1">Uncharacterized protein</fullName>
    </submittedName>
</protein>
<sequence length="71" mass="8118">MFKHIDEKLGVLTIKTKKEKSIAKNGNRKNIVAVYPGRPKGCNKMPGEYACKRAQRNKSCRLCIHCRSLEK</sequence>
<name>A0A1G1YBD2_9BACT</name>
<dbReference type="Proteomes" id="UP000178432">
    <property type="component" value="Unassembled WGS sequence"/>
</dbReference>
<comment type="caution">
    <text evidence="1">The sequence shown here is derived from an EMBL/GenBank/DDBJ whole genome shotgun (WGS) entry which is preliminary data.</text>
</comment>
<proteinExistence type="predicted"/>
<reference evidence="1 2" key="1">
    <citation type="journal article" date="2016" name="Nat. Commun.">
        <title>Thousands of microbial genomes shed light on interconnected biogeochemical processes in an aquifer system.</title>
        <authorList>
            <person name="Anantharaman K."/>
            <person name="Brown C.T."/>
            <person name="Hug L.A."/>
            <person name="Sharon I."/>
            <person name="Castelle C.J."/>
            <person name="Probst A.J."/>
            <person name="Thomas B.C."/>
            <person name="Singh A."/>
            <person name="Wilkins M.J."/>
            <person name="Karaoz U."/>
            <person name="Brodie E.L."/>
            <person name="Williams K.H."/>
            <person name="Hubbard S.S."/>
            <person name="Banfield J.F."/>
        </authorList>
    </citation>
    <scope>NUCLEOTIDE SEQUENCE [LARGE SCALE GENOMIC DNA]</scope>
</reference>
<organism evidence="1 2">
    <name type="scientific">Candidatus Buchananbacteria bacterium RIFCSPHIGHO2_01_FULL_46_12</name>
    <dbReference type="NCBI Taxonomy" id="1797536"/>
    <lineage>
        <taxon>Bacteria</taxon>
        <taxon>Candidatus Buchananiibacteriota</taxon>
    </lineage>
</organism>
<dbReference type="AlphaFoldDB" id="A0A1G1YBD2"/>
<gene>
    <name evidence="1" type="ORF">A2663_00030</name>
</gene>